<keyword evidence="3" id="KW-0732">Signal</keyword>
<keyword evidence="1" id="KW-0802">TPR repeat</keyword>
<accession>A0A0M2V4M9</accession>
<dbReference type="Proteomes" id="UP000034228">
    <property type="component" value="Unassembled WGS sequence"/>
</dbReference>
<dbReference type="EMBL" id="LAHO01000007">
    <property type="protein sequence ID" value="KKO45817.1"/>
    <property type="molecule type" value="Genomic_DNA"/>
</dbReference>
<evidence type="ECO:0000313" key="5">
    <source>
        <dbReference type="Proteomes" id="UP000034228"/>
    </source>
</evidence>
<evidence type="ECO:0000256" key="3">
    <source>
        <dbReference type="SAM" id="SignalP"/>
    </source>
</evidence>
<organism evidence="4 5">
    <name type="scientific">Arsukibacterium ikkense</name>
    <dbReference type="NCBI Taxonomy" id="336831"/>
    <lineage>
        <taxon>Bacteria</taxon>
        <taxon>Pseudomonadati</taxon>
        <taxon>Pseudomonadota</taxon>
        <taxon>Gammaproteobacteria</taxon>
        <taxon>Chromatiales</taxon>
        <taxon>Chromatiaceae</taxon>
        <taxon>Arsukibacterium</taxon>
    </lineage>
</organism>
<name>A0A0M2V4M9_9GAMM</name>
<keyword evidence="2" id="KW-1133">Transmembrane helix</keyword>
<dbReference type="SUPFAM" id="SSF48452">
    <property type="entry name" value="TPR-like"/>
    <property type="match status" value="2"/>
</dbReference>
<dbReference type="Gene3D" id="3.30.450.20">
    <property type="entry name" value="PAS domain"/>
    <property type="match status" value="1"/>
</dbReference>
<keyword evidence="2" id="KW-0812">Transmembrane</keyword>
<dbReference type="InterPro" id="IPR011990">
    <property type="entry name" value="TPR-like_helical_dom_sf"/>
</dbReference>
<reference evidence="4 5" key="1">
    <citation type="submission" date="2015-03" db="EMBL/GenBank/DDBJ databases">
        <title>Draft genome sequences of two protease-producing strains of Arsukibacterium isolated from two cold and alkaline environments.</title>
        <authorList>
            <person name="Lylloff J.E."/>
            <person name="Skov L.B."/>
            <person name="Jepsen M."/>
            <person name="Hallin P.F."/>
            <person name="Sorensen S.J."/>
            <person name="Stougaard P."/>
            <person name="Glaring M.A."/>
        </authorList>
    </citation>
    <scope>NUCLEOTIDE SEQUENCE [LARGE SCALE GENOMIC DNA]</scope>
    <source>
        <strain evidence="4 5">GCM72</strain>
    </source>
</reference>
<gene>
    <name evidence="4" type="ORF">WG68_08900</name>
</gene>
<feature type="repeat" description="TPR" evidence="1">
    <location>
        <begin position="147"/>
        <end position="180"/>
    </location>
</feature>
<dbReference type="Pfam" id="PF13424">
    <property type="entry name" value="TPR_12"/>
    <property type="match status" value="2"/>
</dbReference>
<evidence type="ECO:0000256" key="2">
    <source>
        <dbReference type="SAM" id="Phobius"/>
    </source>
</evidence>
<dbReference type="SMART" id="SM00028">
    <property type="entry name" value="TPR"/>
    <property type="match status" value="5"/>
</dbReference>
<dbReference type="PROSITE" id="PS50005">
    <property type="entry name" value="TPR"/>
    <property type="match status" value="1"/>
</dbReference>
<keyword evidence="5" id="KW-1185">Reference proteome</keyword>
<proteinExistence type="predicted"/>
<dbReference type="RefSeq" id="WP_046557335.1">
    <property type="nucleotide sequence ID" value="NZ_LAHO01000007.1"/>
</dbReference>
<feature type="transmembrane region" description="Helical" evidence="2">
    <location>
        <begin position="427"/>
        <end position="447"/>
    </location>
</feature>
<evidence type="ECO:0000313" key="4">
    <source>
        <dbReference type="EMBL" id="KKO45817.1"/>
    </source>
</evidence>
<keyword evidence="2" id="KW-0472">Membrane</keyword>
<comment type="caution">
    <text evidence="4">The sequence shown here is derived from an EMBL/GenBank/DDBJ whole genome shotgun (WGS) entry which is preliminary data.</text>
</comment>
<dbReference type="PANTHER" id="PTHR10098">
    <property type="entry name" value="RAPSYN-RELATED"/>
    <property type="match status" value="1"/>
</dbReference>
<dbReference type="PATRIC" id="fig|336831.14.peg.2755"/>
<sequence length="704" mass="79566">MHIVLQATLPICLLCISLLLSISPAFGQSTPNLCYTRQQDTQQQIAQCRALLTWSAENQPNIGNTSQADTALKLAELYTNSSQFEQASQFLITLQQNQNMLSSEQQIQLLRRQGILAYRQGQRPQALRLFNQAVQAARSNEKPLLLAITLSDAGTAHLAMTHYAEAIDHYRQSLALKEQYQATASSRAVTLNNIGSVFRKLADWSEAEHYISQAAKLYQQDNHSDQANHSLEELALVYLQQNNSDKAIAILQQTLAYFQSTANPHAELRVTLLLADVALNQSNMAAAASVLQQAEQLDLQLGASDQSVMLKLQLGRLLQQQGHYQQAEAMLSQGQQLAAAQQATAIRLRLLQALVENAVAFSQWQSALQYQQQLTNTQLEQYQYNFAEALAQQRSQLEYEQQQKAIGLLHKDNEIKTLKISVQRNQFFVLLSVSCLVLLLLVLLWYWQQRKRQLARQQLEAKLAWHARQFADLGASHSSLKAAFGQLNLAIMIFNNKQQLIFINDACCRLFDLPASAFNGLLLSNFIPPQNDRFWQLWNNDEPVEQEYLQQQSLQLAQQHYQLNFSVTMLTREEPLTLLVLSDPQQPANLPYSALMPQASFSQMLVDLLLSCLAAWENSTNSSRIELAEQSGIWRVSIDDGRIRTRSLDRYLSVKTLPKHPRWREVLRTAHFVLAQCNLPAATQQQLASKLDSVTAYIKAQSLL</sequence>
<feature type="signal peptide" evidence="3">
    <location>
        <begin position="1"/>
        <end position="27"/>
    </location>
</feature>
<evidence type="ECO:0000256" key="1">
    <source>
        <dbReference type="PROSITE-ProRule" id="PRU00339"/>
    </source>
</evidence>
<dbReference type="STRING" id="336831.WG68_08900"/>
<feature type="chain" id="PRO_5005644278" evidence="3">
    <location>
        <begin position="28"/>
        <end position="704"/>
    </location>
</feature>
<dbReference type="AlphaFoldDB" id="A0A0M2V4M9"/>
<dbReference type="Gene3D" id="1.25.40.10">
    <property type="entry name" value="Tetratricopeptide repeat domain"/>
    <property type="match status" value="2"/>
</dbReference>
<dbReference type="InterPro" id="IPR035965">
    <property type="entry name" value="PAS-like_dom_sf"/>
</dbReference>
<dbReference type="InterPro" id="IPR019734">
    <property type="entry name" value="TPR_rpt"/>
</dbReference>
<protein>
    <submittedName>
        <fullName evidence="4">Uncharacterized protein</fullName>
    </submittedName>
</protein>
<dbReference type="OrthoDB" id="6014116at2"/>
<dbReference type="CDD" id="cd22890">
    <property type="entry name" value="ChiS-DBD"/>
    <property type="match status" value="1"/>
</dbReference>
<dbReference type="SUPFAM" id="SSF55785">
    <property type="entry name" value="PYP-like sensor domain (PAS domain)"/>
    <property type="match status" value="1"/>
</dbReference>